<organism evidence="3 4">
    <name type="scientific">Marinobacter nauticus</name>
    <name type="common">Marinobacter hydrocarbonoclasticus</name>
    <name type="synonym">Marinobacter aquaeolei</name>
    <dbReference type="NCBI Taxonomy" id="2743"/>
    <lineage>
        <taxon>Bacteria</taxon>
        <taxon>Pseudomonadati</taxon>
        <taxon>Pseudomonadota</taxon>
        <taxon>Gammaproteobacteria</taxon>
        <taxon>Pseudomonadales</taxon>
        <taxon>Marinobacteraceae</taxon>
        <taxon>Marinobacter</taxon>
    </lineage>
</organism>
<sequence>MRSNVTRAWVATVVVLSSLIPLALLGAFAFYAHGGLYDGYQGSISALIAMAILVPVLSHRERFFSLNTKRQIGILVLSLGLLVITYLFVLSTMSGPVN</sequence>
<dbReference type="EMBL" id="QNSA01000001">
    <property type="protein sequence ID" value="RBP76863.1"/>
    <property type="molecule type" value="Genomic_DNA"/>
</dbReference>
<evidence type="ECO:0000313" key="2">
    <source>
        <dbReference type="EMBL" id="RBP76863.1"/>
    </source>
</evidence>
<comment type="caution">
    <text evidence="3">The sequence shown here is derived from an EMBL/GenBank/DDBJ whole genome shotgun (WGS) entry which is preliminary data.</text>
</comment>
<evidence type="ECO:0000313" key="5">
    <source>
        <dbReference type="Proteomes" id="UP000253065"/>
    </source>
</evidence>
<keyword evidence="1" id="KW-0472">Membrane</keyword>
<gene>
    <name evidence="3" type="ORF">DET51_10146</name>
    <name evidence="2" type="ORF">DET64_10146</name>
</gene>
<evidence type="ECO:0000313" key="3">
    <source>
        <dbReference type="EMBL" id="RCW37710.1"/>
    </source>
</evidence>
<proteinExistence type="predicted"/>
<dbReference type="AlphaFoldDB" id="A0A368VBM1"/>
<keyword evidence="1" id="KW-1133">Transmembrane helix</keyword>
<protein>
    <submittedName>
        <fullName evidence="3">Uncharacterized protein</fullName>
    </submittedName>
</protein>
<dbReference type="RefSeq" id="WP_014420883.1">
    <property type="nucleotide sequence ID" value="NZ_CALIOX010000004.1"/>
</dbReference>
<dbReference type="EMBL" id="QPJB01000001">
    <property type="protein sequence ID" value="RCW37710.1"/>
    <property type="molecule type" value="Genomic_DNA"/>
</dbReference>
<accession>A0A368VBM1</accession>
<dbReference type="Proteomes" id="UP000252795">
    <property type="component" value="Unassembled WGS sequence"/>
</dbReference>
<keyword evidence="5" id="KW-1185">Reference proteome</keyword>
<evidence type="ECO:0000313" key="4">
    <source>
        <dbReference type="Proteomes" id="UP000252795"/>
    </source>
</evidence>
<dbReference type="GeneID" id="31820602"/>
<feature type="transmembrane region" description="Helical" evidence="1">
    <location>
        <begin position="9"/>
        <end position="33"/>
    </location>
</feature>
<evidence type="ECO:0000256" key="1">
    <source>
        <dbReference type="SAM" id="Phobius"/>
    </source>
</evidence>
<name>A0A368VBM1_MARNT</name>
<feature type="transmembrane region" description="Helical" evidence="1">
    <location>
        <begin position="39"/>
        <end position="60"/>
    </location>
</feature>
<keyword evidence="1" id="KW-0812">Transmembrane</keyword>
<dbReference type="Proteomes" id="UP000253065">
    <property type="component" value="Unassembled WGS sequence"/>
</dbReference>
<reference evidence="3 4" key="1">
    <citation type="submission" date="2018-07" db="EMBL/GenBank/DDBJ databases">
        <title>Freshwater and sediment microbial communities from various areas in North America, analyzing microbe dynamics in response to fracking.</title>
        <authorList>
            <person name="Lamendella R."/>
        </authorList>
    </citation>
    <scope>NUCLEOTIDE SEQUENCE [LARGE SCALE GENOMIC DNA]</scope>
    <source>
        <strain evidence="3 4">114E</strain>
        <strain evidence="2 5">114E_o</strain>
    </source>
</reference>
<feature type="transmembrane region" description="Helical" evidence="1">
    <location>
        <begin position="72"/>
        <end position="93"/>
    </location>
</feature>